<accession>A0ABS3XDE4</accession>
<dbReference type="InterPro" id="IPR014710">
    <property type="entry name" value="RmlC-like_jellyroll"/>
</dbReference>
<gene>
    <name evidence="7" type="ORF">ITI46_15480</name>
</gene>
<dbReference type="SUPFAM" id="SSF51182">
    <property type="entry name" value="RmlC-like cupins"/>
    <property type="match status" value="1"/>
</dbReference>
<evidence type="ECO:0000256" key="6">
    <source>
        <dbReference type="SAM" id="MobiDB-lite"/>
    </source>
</evidence>
<organism evidence="7 8">
    <name type="scientific">Streptomyces oryzae</name>
    <dbReference type="NCBI Taxonomy" id="1434886"/>
    <lineage>
        <taxon>Bacteria</taxon>
        <taxon>Bacillati</taxon>
        <taxon>Actinomycetota</taxon>
        <taxon>Actinomycetes</taxon>
        <taxon>Kitasatosporales</taxon>
        <taxon>Streptomycetaceae</taxon>
        <taxon>Streptomyces</taxon>
    </lineage>
</organism>
<feature type="region of interest" description="Disordered" evidence="6">
    <location>
        <begin position="1"/>
        <end position="20"/>
    </location>
</feature>
<dbReference type="Proteomes" id="UP001519064">
    <property type="component" value="Unassembled WGS sequence"/>
</dbReference>
<dbReference type="GO" id="GO:0051213">
    <property type="term" value="F:dioxygenase activity"/>
    <property type="evidence" value="ECO:0007669"/>
    <property type="project" value="UniProtKB-KW"/>
</dbReference>
<evidence type="ECO:0000256" key="3">
    <source>
        <dbReference type="ARBA" id="ARBA00022964"/>
    </source>
</evidence>
<sequence>MDGRRDAARMTATTTTPSAARTTGRMRALIEDVREAVGRGLPPDVTAYLVGEKLTPHLGADDLLTGAQCEPDPGHYRQHVLHAESDGSFSVVALVWLPGQGTSIHDHVSWCVTGVHRGEEHERRYRLLPSEGAGGSARLVATEDVVNPQGSVCGFAPPGDIHRVWNGCTAAETANAVHAADPVHAADAVAVSLHIYGADISRLGSSVRRVYDLPADA</sequence>
<feature type="compositionally biased region" description="Low complexity" evidence="6">
    <location>
        <begin position="9"/>
        <end position="20"/>
    </location>
</feature>
<keyword evidence="5" id="KW-0408">Iron</keyword>
<dbReference type="Gene3D" id="2.60.120.10">
    <property type="entry name" value="Jelly Rolls"/>
    <property type="match status" value="1"/>
</dbReference>
<comment type="caution">
    <text evidence="7">The sequence shown here is derived from an EMBL/GenBank/DDBJ whole genome shotgun (WGS) entry which is preliminary data.</text>
</comment>
<keyword evidence="3 7" id="KW-0223">Dioxygenase</keyword>
<dbReference type="CDD" id="cd10548">
    <property type="entry name" value="cupin_CDO"/>
    <property type="match status" value="1"/>
</dbReference>
<comment type="similarity">
    <text evidence="1">Belongs to the cysteine dioxygenase family.</text>
</comment>
<reference evidence="7 8" key="1">
    <citation type="submission" date="2020-11" db="EMBL/GenBank/DDBJ databases">
        <title>Streptomyces spirodelae sp. nov., isolated from duckweed.</title>
        <authorList>
            <person name="Saimee Y."/>
            <person name="Duangmal K."/>
        </authorList>
    </citation>
    <scope>NUCLEOTIDE SEQUENCE [LARGE SCALE GENOMIC DNA]</scope>
    <source>
        <strain evidence="7 8">S16-07</strain>
    </source>
</reference>
<evidence type="ECO:0000256" key="1">
    <source>
        <dbReference type="ARBA" id="ARBA00006622"/>
    </source>
</evidence>
<dbReference type="PANTHER" id="PTHR12918">
    <property type="entry name" value="CYSTEINE DIOXYGENASE"/>
    <property type="match status" value="1"/>
</dbReference>
<evidence type="ECO:0000313" key="8">
    <source>
        <dbReference type="Proteomes" id="UP001519064"/>
    </source>
</evidence>
<evidence type="ECO:0000256" key="5">
    <source>
        <dbReference type="ARBA" id="ARBA00023004"/>
    </source>
</evidence>
<dbReference type="PANTHER" id="PTHR12918:SF1">
    <property type="entry name" value="CYSTEINE DIOXYGENASE TYPE 1"/>
    <property type="match status" value="1"/>
</dbReference>
<dbReference type="EMBL" id="JADKMA010000068">
    <property type="protein sequence ID" value="MBO8193057.1"/>
    <property type="molecule type" value="Genomic_DNA"/>
</dbReference>
<name>A0ABS3XDE4_9ACTN</name>
<protein>
    <submittedName>
        <fullName evidence="7">Cysteine dioxygenase family protein</fullName>
    </submittedName>
</protein>
<dbReference type="Pfam" id="PF05995">
    <property type="entry name" value="CDO_I"/>
    <property type="match status" value="1"/>
</dbReference>
<dbReference type="InterPro" id="IPR011051">
    <property type="entry name" value="RmlC_Cupin_sf"/>
</dbReference>
<keyword evidence="8" id="KW-1185">Reference proteome</keyword>
<evidence type="ECO:0000256" key="4">
    <source>
        <dbReference type="ARBA" id="ARBA00023002"/>
    </source>
</evidence>
<keyword evidence="4" id="KW-0560">Oxidoreductase</keyword>
<dbReference type="InterPro" id="IPR010300">
    <property type="entry name" value="CDO_1"/>
</dbReference>
<evidence type="ECO:0000313" key="7">
    <source>
        <dbReference type="EMBL" id="MBO8193057.1"/>
    </source>
</evidence>
<evidence type="ECO:0000256" key="2">
    <source>
        <dbReference type="ARBA" id="ARBA00022723"/>
    </source>
</evidence>
<proteinExistence type="inferred from homology"/>
<keyword evidence="2" id="KW-0479">Metal-binding</keyword>